<reference evidence="2" key="1">
    <citation type="journal article" date="2012" name="Mol. Plant Microbe Interact.">
        <title>A highly conserved effector in Fusarium oxysporum is required for full virulence on Arabidopsis.</title>
        <authorList>
            <person name="Thatcher L.F."/>
            <person name="Gardiner D.M."/>
            <person name="Kazan K."/>
            <person name="Manners J."/>
        </authorList>
    </citation>
    <scope>NUCLEOTIDE SEQUENCE [LARGE SCALE GENOMIC DNA]</scope>
    <source>
        <strain evidence="2">Fo5176</strain>
    </source>
</reference>
<protein>
    <recommendedName>
        <fullName evidence="1">DUF6546 domain-containing protein</fullName>
    </recommendedName>
</protein>
<name>F9FIF4_FUSOF</name>
<proteinExistence type="predicted"/>
<sequence>MLNTTFRQLVVPEVPAVKKFILRRQSRRQFRPWTLKKLLAKFPQLESFIWEPSRLHWGNYHPLPHEFVSSFGTGLPPKLKDLLIFEDCNVAFAYGAGRPYPPDHICLMADPGVAAALARGSFGLTRLHVPYMIDAWDFFKAYQKGCAWQRLESISLTSALLAPYSSNDKISELLCTASEVALSMPKLQSFAL</sequence>
<dbReference type="Pfam" id="PF20183">
    <property type="entry name" value="DUF6546"/>
    <property type="match status" value="1"/>
</dbReference>
<evidence type="ECO:0000259" key="1">
    <source>
        <dbReference type="Pfam" id="PF20183"/>
    </source>
</evidence>
<dbReference type="InterPro" id="IPR046676">
    <property type="entry name" value="DUF6546"/>
</dbReference>
<organism evidence="2">
    <name type="scientific">Fusarium oxysporum (strain Fo5176)</name>
    <name type="common">Fusarium vascular wilt</name>
    <dbReference type="NCBI Taxonomy" id="660025"/>
    <lineage>
        <taxon>Eukaryota</taxon>
        <taxon>Fungi</taxon>
        <taxon>Dikarya</taxon>
        <taxon>Ascomycota</taxon>
        <taxon>Pezizomycotina</taxon>
        <taxon>Sordariomycetes</taxon>
        <taxon>Hypocreomycetidae</taxon>
        <taxon>Hypocreales</taxon>
        <taxon>Nectriaceae</taxon>
        <taxon>Fusarium</taxon>
        <taxon>Fusarium oxysporum species complex</taxon>
    </lineage>
</organism>
<dbReference type="EMBL" id="AFQF01001867">
    <property type="protein sequence ID" value="EGU83332.1"/>
    <property type="molecule type" value="Genomic_DNA"/>
</dbReference>
<dbReference type="OrthoDB" id="5016123at2759"/>
<evidence type="ECO:0000313" key="2">
    <source>
        <dbReference type="EMBL" id="EGU83332.1"/>
    </source>
</evidence>
<dbReference type="AlphaFoldDB" id="F9FIF4"/>
<accession>F9FIF4</accession>
<gene>
    <name evidence="2" type="ORF">FOXB_06183</name>
</gene>
<feature type="domain" description="DUF6546" evidence="1">
    <location>
        <begin position="75"/>
        <end position="190"/>
    </location>
</feature>
<comment type="caution">
    <text evidence="2">The sequence shown here is derived from an EMBL/GenBank/DDBJ whole genome shotgun (WGS) entry which is preliminary data.</text>
</comment>